<dbReference type="Proteomes" id="UP000823485">
    <property type="component" value="Unassembled WGS sequence"/>
</dbReference>
<feature type="domain" description="Helix-hairpin-helix DNA-binding motif class 1" evidence="2">
    <location>
        <begin position="188"/>
        <end position="207"/>
    </location>
</feature>
<keyword evidence="1" id="KW-0472">Membrane</keyword>
<feature type="transmembrane region" description="Helical" evidence="1">
    <location>
        <begin position="7"/>
        <end position="25"/>
    </location>
</feature>
<dbReference type="SMART" id="SM00278">
    <property type="entry name" value="HhH1"/>
    <property type="match status" value="2"/>
</dbReference>
<organism evidence="3 4">
    <name type="scientific">Siminovitchia thermophila</name>
    <dbReference type="NCBI Taxonomy" id="1245522"/>
    <lineage>
        <taxon>Bacteria</taxon>
        <taxon>Bacillati</taxon>
        <taxon>Bacillota</taxon>
        <taxon>Bacilli</taxon>
        <taxon>Bacillales</taxon>
        <taxon>Bacillaceae</taxon>
        <taxon>Siminovitchia</taxon>
    </lineage>
</organism>
<evidence type="ECO:0000259" key="2">
    <source>
        <dbReference type="SMART" id="SM00278"/>
    </source>
</evidence>
<dbReference type="RefSeq" id="WP_077110609.1">
    <property type="nucleotide sequence ID" value="NZ_JAFBFH010000025.1"/>
</dbReference>
<name>A0ABS2R9L6_9BACI</name>
<dbReference type="SUPFAM" id="SSF47781">
    <property type="entry name" value="RuvA domain 2-like"/>
    <property type="match status" value="1"/>
</dbReference>
<accession>A0ABS2R9L6</accession>
<keyword evidence="1" id="KW-1133">Transmembrane helix</keyword>
<dbReference type="Gene3D" id="3.10.560.10">
    <property type="entry name" value="Outer membrane lipoprotein wza domain like"/>
    <property type="match status" value="1"/>
</dbReference>
<protein>
    <submittedName>
        <fullName evidence="3">Competence protein ComEA</fullName>
    </submittedName>
</protein>
<evidence type="ECO:0000313" key="4">
    <source>
        <dbReference type="Proteomes" id="UP000823485"/>
    </source>
</evidence>
<dbReference type="InterPro" id="IPR004509">
    <property type="entry name" value="Competence_ComEA_HhH"/>
</dbReference>
<dbReference type="PANTHER" id="PTHR21180">
    <property type="entry name" value="ENDONUCLEASE/EXONUCLEASE/PHOSPHATASE FAMILY DOMAIN-CONTAINING PROTEIN 1"/>
    <property type="match status" value="1"/>
</dbReference>
<dbReference type="InterPro" id="IPR019554">
    <property type="entry name" value="Soluble_ligand-bd"/>
</dbReference>
<gene>
    <name evidence="3" type="ORF">JOC94_003351</name>
</gene>
<dbReference type="InterPro" id="IPR003583">
    <property type="entry name" value="Hlx-hairpin-Hlx_DNA-bd_motif"/>
</dbReference>
<keyword evidence="4" id="KW-1185">Reference proteome</keyword>
<comment type="caution">
    <text evidence="3">The sequence shown here is derived from an EMBL/GenBank/DDBJ whole genome shotgun (WGS) entry which is preliminary data.</text>
</comment>
<dbReference type="EMBL" id="JAFBFH010000025">
    <property type="protein sequence ID" value="MBM7716331.1"/>
    <property type="molecule type" value="Genomic_DNA"/>
</dbReference>
<proteinExistence type="predicted"/>
<feature type="domain" description="Helix-hairpin-helix DNA-binding motif class 1" evidence="2">
    <location>
        <begin position="158"/>
        <end position="177"/>
    </location>
</feature>
<evidence type="ECO:0000256" key="1">
    <source>
        <dbReference type="SAM" id="Phobius"/>
    </source>
</evidence>
<dbReference type="NCBIfam" id="TIGR00426">
    <property type="entry name" value="competence protein ComEA helix-hairpin-helix repeat region"/>
    <property type="match status" value="1"/>
</dbReference>
<evidence type="ECO:0000313" key="3">
    <source>
        <dbReference type="EMBL" id="MBM7716331.1"/>
    </source>
</evidence>
<reference evidence="3 4" key="1">
    <citation type="submission" date="2021-01" db="EMBL/GenBank/DDBJ databases">
        <title>Genomic Encyclopedia of Type Strains, Phase IV (KMG-IV): sequencing the most valuable type-strain genomes for metagenomic binning, comparative biology and taxonomic classification.</title>
        <authorList>
            <person name="Goeker M."/>
        </authorList>
    </citation>
    <scope>NUCLEOTIDE SEQUENCE [LARGE SCALE GENOMIC DNA]</scope>
    <source>
        <strain evidence="3 4">DSM 105453</strain>
    </source>
</reference>
<keyword evidence="1" id="KW-0812">Transmembrane</keyword>
<dbReference type="Pfam" id="PF12836">
    <property type="entry name" value="HHH_3"/>
    <property type="match status" value="1"/>
</dbReference>
<sequence length="211" mass="23126">MVFFEKYKFIFMAAAAIVIGLFLFFSKPWEEPVVQNDISFSAEAEPPVQDAAPSVSEERKEPMYVDVKGAVKTPGLYRVKEGDRILDVISLAGGLAEKADEKQLNLAQKVHDEMVLYVPEMGEETEVHMVNSDQQGGGSQGISGQEGDKININKADASQLETLPGIGPAKAKAIIDYREQQGGFKQEEDLKNVSGIGGKTYEKLQDSITVR</sequence>
<dbReference type="Pfam" id="PF10531">
    <property type="entry name" value="SLBB"/>
    <property type="match status" value="1"/>
</dbReference>
<dbReference type="PANTHER" id="PTHR21180:SF32">
    <property type="entry name" value="ENDONUCLEASE_EXONUCLEASE_PHOSPHATASE FAMILY DOMAIN-CONTAINING PROTEIN 1"/>
    <property type="match status" value="1"/>
</dbReference>
<dbReference type="Gene3D" id="1.10.150.310">
    <property type="entry name" value="Tex RuvX-like domain-like"/>
    <property type="match status" value="1"/>
</dbReference>
<dbReference type="InterPro" id="IPR051675">
    <property type="entry name" value="Endo/Exo/Phosphatase_dom_1"/>
</dbReference>
<dbReference type="InterPro" id="IPR010994">
    <property type="entry name" value="RuvA_2-like"/>
</dbReference>